<sequence length="141" mass="15505">MSPHREPTFEASDISANDNSRQIIGNVTGSHANAHTSIGNQYIMIFANASDLLSLEVARILTSPNSLPLGTHTAPGPAAPLPDYNASSPPVHSNTSPSNLPDEASTANPTQKSKQTRTRGRVRRWFLRFRLRSWETRMKRS</sequence>
<dbReference type="AlphaFoldDB" id="A0A3N4HH89"/>
<feature type="region of interest" description="Disordered" evidence="1">
    <location>
        <begin position="65"/>
        <end position="119"/>
    </location>
</feature>
<keyword evidence="3" id="KW-1185">Reference proteome</keyword>
<proteinExistence type="predicted"/>
<evidence type="ECO:0000313" key="3">
    <source>
        <dbReference type="Proteomes" id="UP000275078"/>
    </source>
</evidence>
<dbReference type="Proteomes" id="UP000275078">
    <property type="component" value="Unassembled WGS sequence"/>
</dbReference>
<evidence type="ECO:0000313" key="2">
    <source>
        <dbReference type="EMBL" id="RPA73403.1"/>
    </source>
</evidence>
<protein>
    <submittedName>
        <fullName evidence="2">Uncharacterized protein</fullName>
    </submittedName>
</protein>
<dbReference type="EMBL" id="ML119822">
    <property type="protein sequence ID" value="RPA73403.1"/>
    <property type="molecule type" value="Genomic_DNA"/>
</dbReference>
<name>A0A3N4HH89_ASCIM</name>
<accession>A0A3N4HH89</accession>
<feature type="compositionally biased region" description="Polar residues" evidence="1">
    <location>
        <begin position="85"/>
        <end position="113"/>
    </location>
</feature>
<organism evidence="2 3">
    <name type="scientific">Ascobolus immersus RN42</name>
    <dbReference type="NCBI Taxonomy" id="1160509"/>
    <lineage>
        <taxon>Eukaryota</taxon>
        <taxon>Fungi</taxon>
        <taxon>Dikarya</taxon>
        <taxon>Ascomycota</taxon>
        <taxon>Pezizomycotina</taxon>
        <taxon>Pezizomycetes</taxon>
        <taxon>Pezizales</taxon>
        <taxon>Ascobolaceae</taxon>
        <taxon>Ascobolus</taxon>
    </lineage>
</organism>
<evidence type="ECO:0000256" key="1">
    <source>
        <dbReference type="SAM" id="MobiDB-lite"/>
    </source>
</evidence>
<gene>
    <name evidence="2" type="ORF">BJ508DRAFT_419038</name>
</gene>
<reference evidence="2 3" key="1">
    <citation type="journal article" date="2018" name="Nat. Ecol. Evol.">
        <title>Pezizomycetes genomes reveal the molecular basis of ectomycorrhizal truffle lifestyle.</title>
        <authorList>
            <person name="Murat C."/>
            <person name="Payen T."/>
            <person name="Noel B."/>
            <person name="Kuo A."/>
            <person name="Morin E."/>
            <person name="Chen J."/>
            <person name="Kohler A."/>
            <person name="Krizsan K."/>
            <person name="Balestrini R."/>
            <person name="Da Silva C."/>
            <person name="Montanini B."/>
            <person name="Hainaut M."/>
            <person name="Levati E."/>
            <person name="Barry K.W."/>
            <person name="Belfiori B."/>
            <person name="Cichocki N."/>
            <person name="Clum A."/>
            <person name="Dockter R.B."/>
            <person name="Fauchery L."/>
            <person name="Guy J."/>
            <person name="Iotti M."/>
            <person name="Le Tacon F."/>
            <person name="Lindquist E.A."/>
            <person name="Lipzen A."/>
            <person name="Malagnac F."/>
            <person name="Mello A."/>
            <person name="Molinier V."/>
            <person name="Miyauchi S."/>
            <person name="Poulain J."/>
            <person name="Riccioni C."/>
            <person name="Rubini A."/>
            <person name="Sitrit Y."/>
            <person name="Splivallo R."/>
            <person name="Traeger S."/>
            <person name="Wang M."/>
            <person name="Zifcakova L."/>
            <person name="Wipf D."/>
            <person name="Zambonelli A."/>
            <person name="Paolocci F."/>
            <person name="Nowrousian M."/>
            <person name="Ottonello S."/>
            <person name="Baldrian P."/>
            <person name="Spatafora J.W."/>
            <person name="Henrissat B."/>
            <person name="Nagy L.G."/>
            <person name="Aury J.M."/>
            <person name="Wincker P."/>
            <person name="Grigoriev I.V."/>
            <person name="Bonfante P."/>
            <person name="Martin F.M."/>
        </authorList>
    </citation>
    <scope>NUCLEOTIDE SEQUENCE [LARGE SCALE GENOMIC DNA]</scope>
    <source>
        <strain evidence="2 3">RN42</strain>
    </source>
</reference>